<dbReference type="PANTHER" id="PTHR30404">
    <property type="entry name" value="N-ACETYLMURAMOYL-L-ALANINE AMIDASE"/>
    <property type="match status" value="1"/>
</dbReference>
<dbReference type="RefSeq" id="WP_125120089.1">
    <property type="nucleotide sequence ID" value="NZ_AP019309.1"/>
</dbReference>
<keyword evidence="5" id="KW-1185">Reference proteome</keyword>
<dbReference type="GO" id="GO:0008745">
    <property type="term" value="F:N-acetylmuramoyl-L-alanine amidase activity"/>
    <property type="evidence" value="ECO:0007669"/>
    <property type="project" value="InterPro"/>
</dbReference>
<dbReference type="Pfam" id="PF01520">
    <property type="entry name" value="Amidase_3"/>
    <property type="match status" value="1"/>
</dbReference>
<organism evidence="4 5">
    <name type="scientific">Intestinibaculum porci</name>
    <dbReference type="NCBI Taxonomy" id="2487118"/>
    <lineage>
        <taxon>Bacteria</taxon>
        <taxon>Bacillati</taxon>
        <taxon>Bacillota</taxon>
        <taxon>Erysipelotrichia</taxon>
        <taxon>Erysipelotrichales</taxon>
        <taxon>Erysipelotrichaceae</taxon>
        <taxon>Intestinibaculum</taxon>
    </lineage>
</organism>
<proteinExistence type="predicted"/>
<dbReference type="SMART" id="SM00646">
    <property type="entry name" value="Ami_3"/>
    <property type="match status" value="1"/>
</dbReference>
<evidence type="ECO:0000256" key="1">
    <source>
        <dbReference type="ARBA" id="ARBA00022801"/>
    </source>
</evidence>
<evidence type="ECO:0000256" key="2">
    <source>
        <dbReference type="SAM" id="MobiDB-lite"/>
    </source>
</evidence>
<accession>A0A3G9JMW0</accession>
<evidence type="ECO:0000313" key="5">
    <source>
        <dbReference type="Proteomes" id="UP000268059"/>
    </source>
</evidence>
<reference evidence="4 5" key="1">
    <citation type="submission" date="2018-11" db="EMBL/GenBank/DDBJ databases">
        <title>Novel Erysipelotrichaceae bacterium isolated from small intestine of a swine.</title>
        <authorList>
            <person name="Kim J.S."/>
            <person name="Choe H."/>
            <person name="Lee Y.R."/>
            <person name="Kim K.M."/>
            <person name="Park D.S."/>
        </authorList>
    </citation>
    <scope>NUCLEOTIDE SEQUENCE [LARGE SCALE GENOMIC DNA]</scope>
    <source>
        <strain evidence="4 5">SG0102</strain>
    </source>
</reference>
<dbReference type="FunCoup" id="A0A3G9JMW0">
    <property type="interactions" value="110"/>
</dbReference>
<protein>
    <submittedName>
        <fullName evidence="4">N-acetylmuramoyl-L-alanine amidase</fullName>
    </submittedName>
</protein>
<dbReference type="Proteomes" id="UP000268059">
    <property type="component" value="Chromosome"/>
</dbReference>
<dbReference type="KEGG" id="ebm:SG0102_22850"/>
<feature type="region of interest" description="Disordered" evidence="2">
    <location>
        <begin position="29"/>
        <end position="111"/>
    </location>
</feature>
<feature type="compositionally biased region" description="Basic and acidic residues" evidence="2">
    <location>
        <begin position="37"/>
        <end position="60"/>
    </location>
</feature>
<keyword evidence="1" id="KW-0378">Hydrolase</keyword>
<dbReference type="OrthoDB" id="43070at2"/>
<dbReference type="EMBL" id="AP019309">
    <property type="protein sequence ID" value="BBH27351.1"/>
    <property type="molecule type" value="Genomic_DNA"/>
</dbReference>
<dbReference type="PROSITE" id="PS51257">
    <property type="entry name" value="PROKAR_LIPOPROTEIN"/>
    <property type="match status" value="1"/>
</dbReference>
<dbReference type="InterPro" id="IPR002508">
    <property type="entry name" value="MurNAc-LAA_cat"/>
</dbReference>
<dbReference type="InterPro" id="IPR050695">
    <property type="entry name" value="N-acetylmuramoyl_amidase_3"/>
</dbReference>
<sequence length="320" mass="34940">MNTNKIGKMICGLLLCTMMMSGCSVERKTGHETATNDQDKTVVQKSKETDSSKTVEKDTADEQTATNKQDKTDTKQTTSNRTVKTQNKEAAKNDTNTNVKVNTNSNTNTKETGRTICIDAGHQRYGNNALEAIGPGSSIRKPKVTSGTEGKYTHKAESEVNLETAKKLKSILISRGYKVVMVRESQDVNISNIQRAEIANKSNADLAIRIHCDGSGNSALHGYFILTPSSSNRFLSSSIVNSSLRLTKCLLPAIQKATGANNRGISYRDDLTGTNWSKVPTVLVEMGEMSNKQEDYALSTPAYQEKMATGMANGIDDYFK</sequence>
<dbReference type="InParanoid" id="A0A3G9JMW0"/>
<dbReference type="GO" id="GO:0030288">
    <property type="term" value="C:outer membrane-bounded periplasmic space"/>
    <property type="evidence" value="ECO:0007669"/>
    <property type="project" value="TreeGrafter"/>
</dbReference>
<name>A0A3G9JMW0_9FIRM</name>
<dbReference type="AlphaFoldDB" id="A0A3G9JMW0"/>
<evidence type="ECO:0000259" key="3">
    <source>
        <dbReference type="SMART" id="SM00646"/>
    </source>
</evidence>
<dbReference type="GO" id="GO:0009253">
    <property type="term" value="P:peptidoglycan catabolic process"/>
    <property type="evidence" value="ECO:0007669"/>
    <property type="project" value="InterPro"/>
</dbReference>
<evidence type="ECO:0000313" key="4">
    <source>
        <dbReference type="EMBL" id="BBH27351.1"/>
    </source>
</evidence>
<feature type="domain" description="MurNAc-LAA" evidence="3">
    <location>
        <begin position="196"/>
        <end position="316"/>
    </location>
</feature>
<dbReference type="Gene3D" id="3.40.630.40">
    <property type="entry name" value="Zn-dependent exopeptidases"/>
    <property type="match status" value="1"/>
</dbReference>
<feature type="compositionally biased region" description="Low complexity" evidence="2">
    <location>
        <begin position="93"/>
        <end position="110"/>
    </location>
</feature>
<dbReference type="PANTHER" id="PTHR30404:SF0">
    <property type="entry name" value="N-ACETYLMURAMOYL-L-ALANINE AMIDASE AMIC"/>
    <property type="match status" value="1"/>
</dbReference>
<dbReference type="CDD" id="cd02696">
    <property type="entry name" value="MurNAc-LAA"/>
    <property type="match status" value="1"/>
</dbReference>
<dbReference type="SUPFAM" id="SSF53187">
    <property type="entry name" value="Zn-dependent exopeptidases"/>
    <property type="match status" value="1"/>
</dbReference>
<gene>
    <name evidence="4" type="ORF">SG0102_22850</name>
</gene>